<evidence type="ECO:0000313" key="3">
    <source>
        <dbReference type="Proteomes" id="UP001341840"/>
    </source>
</evidence>
<feature type="region of interest" description="Disordered" evidence="1">
    <location>
        <begin position="1"/>
        <end position="77"/>
    </location>
</feature>
<evidence type="ECO:0000313" key="2">
    <source>
        <dbReference type="EMBL" id="MED6226692.1"/>
    </source>
</evidence>
<name>A0ABU6ZXD6_9FABA</name>
<feature type="compositionally biased region" description="Low complexity" evidence="1">
    <location>
        <begin position="13"/>
        <end position="26"/>
    </location>
</feature>
<accession>A0ABU6ZXD6</accession>
<evidence type="ECO:0000256" key="1">
    <source>
        <dbReference type="SAM" id="MobiDB-lite"/>
    </source>
</evidence>
<feature type="compositionally biased region" description="Low complexity" evidence="1">
    <location>
        <begin position="210"/>
        <end position="222"/>
    </location>
</feature>
<feature type="compositionally biased region" description="Polar residues" evidence="1">
    <location>
        <begin position="176"/>
        <end position="187"/>
    </location>
</feature>
<dbReference type="Proteomes" id="UP001341840">
    <property type="component" value="Unassembled WGS sequence"/>
</dbReference>
<feature type="region of interest" description="Disordered" evidence="1">
    <location>
        <begin position="171"/>
        <end position="232"/>
    </location>
</feature>
<proteinExistence type="predicted"/>
<organism evidence="2 3">
    <name type="scientific">Stylosanthes scabra</name>
    <dbReference type="NCBI Taxonomy" id="79078"/>
    <lineage>
        <taxon>Eukaryota</taxon>
        <taxon>Viridiplantae</taxon>
        <taxon>Streptophyta</taxon>
        <taxon>Embryophyta</taxon>
        <taxon>Tracheophyta</taxon>
        <taxon>Spermatophyta</taxon>
        <taxon>Magnoliopsida</taxon>
        <taxon>eudicotyledons</taxon>
        <taxon>Gunneridae</taxon>
        <taxon>Pentapetalae</taxon>
        <taxon>rosids</taxon>
        <taxon>fabids</taxon>
        <taxon>Fabales</taxon>
        <taxon>Fabaceae</taxon>
        <taxon>Papilionoideae</taxon>
        <taxon>50 kb inversion clade</taxon>
        <taxon>dalbergioids sensu lato</taxon>
        <taxon>Dalbergieae</taxon>
        <taxon>Pterocarpus clade</taxon>
        <taxon>Stylosanthes</taxon>
    </lineage>
</organism>
<feature type="compositionally biased region" description="Low complexity" evidence="1">
    <location>
        <begin position="52"/>
        <end position="71"/>
    </location>
</feature>
<keyword evidence="3" id="KW-1185">Reference proteome</keyword>
<gene>
    <name evidence="2" type="ORF">PIB30_106289</name>
</gene>
<comment type="caution">
    <text evidence="2">The sequence shown here is derived from an EMBL/GenBank/DDBJ whole genome shotgun (WGS) entry which is preliminary data.</text>
</comment>
<feature type="region of interest" description="Disordered" evidence="1">
    <location>
        <begin position="119"/>
        <end position="139"/>
    </location>
</feature>
<sequence length="232" mass="25246">MPDDAPAPRRRQPQVPRPRQAAPVRGKLSRRDQRRRLRMVEDPSISPSGMISFSPDAARAFPSPARARTSSQPEIGPHQPALFTADTQEHAGLDELLYYMSTCPPAEFASLASTYRMTRAGHDPAGASSSHAPPPPPLPPSDVHHVPWVPTYSSPPVIGFPVFDLSRIGSEYATPPSYQAPSSYHSQSFHEHSAPLPSGTQSQERPADPPESAEAPQAPQPRRTTRAVRPPP</sequence>
<protein>
    <submittedName>
        <fullName evidence="2">Uncharacterized protein</fullName>
    </submittedName>
</protein>
<reference evidence="2 3" key="1">
    <citation type="journal article" date="2023" name="Plants (Basel)">
        <title>Bridging the Gap: Combining Genomics and Transcriptomics Approaches to Understand Stylosanthes scabra, an Orphan Legume from the Brazilian Caatinga.</title>
        <authorList>
            <person name="Ferreira-Neto J.R.C."/>
            <person name="da Silva M.D."/>
            <person name="Binneck E."/>
            <person name="de Melo N.F."/>
            <person name="da Silva R.H."/>
            <person name="de Melo A.L.T.M."/>
            <person name="Pandolfi V."/>
            <person name="Bustamante F.O."/>
            <person name="Brasileiro-Vidal A.C."/>
            <person name="Benko-Iseppon A.M."/>
        </authorList>
    </citation>
    <scope>NUCLEOTIDE SEQUENCE [LARGE SCALE GENOMIC DNA]</scope>
    <source>
        <tissue evidence="2">Leaves</tissue>
    </source>
</reference>
<dbReference type="EMBL" id="JASCZI010276008">
    <property type="protein sequence ID" value="MED6226692.1"/>
    <property type="molecule type" value="Genomic_DNA"/>
</dbReference>